<reference evidence="1" key="1">
    <citation type="journal article" date="2021" name="Microorganisms">
        <title>The Ever-Expanding Pseudomonas Genus: Description of 43 New Species and Partition of the Pseudomonas putida Group.</title>
        <authorList>
            <person name="Girard L."/>
            <person name="Lood C."/>
            <person name="Hofte M."/>
            <person name="Vandamme P."/>
            <person name="Rokni-Zadeh H."/>
            <person name="van Noort V."/>
            <person name="Lavigne R."/>
            <person name="De Mot R."/>
        </authorList>
    </citation>
    <scope>NUCLEOTIDE SEQUENCE</scope>
    <source>
        <strain evidence="1">COW39</strain>
    </source>
</reference>
<evidence type="ECO:0000313" key="2">
    <source>
        <dbReference type="Proteomes" id="UP001047646"/>
    </source>
</evidence>
<accession>A0ABX8M6L5</accession>
<gene>
    <name evidence="1" type="ORF">KSS95_21220</name>
</gene>
<organism evidence="1 2">
    <name type="scientific">Pseudomonas muyukensis</name>
    <dbReference type="NCBI Taxonomy" id="2842357"/>
    <lineage>
        <taxon>Bacteria</taxon>
        <taxon>Pseudomonadati</taxon>
        <taxon>Pseudomonadota</taxon>
        <taxon>Gammaproteobacteria</taxon>
        <taxon>Pseudomonadales</taxon>
        <taxon>Pseudomonadaceae</taxon>
        <taxon>Pseudomonas</taxon>
    </lineage>
</organism>
<dbReference type="RefSeq" id="WP_217849375.1">
    <property type="nucleotide sequence ID" value="NZ_CP077073.1"/>
</dbReference>
<proteinExistence type="predicted"/>
<evidence type="ECO:0000313" key="1">
    <source>
        <dbReference type="EMBL" id="QXH34638.1"/>
    </source>
</evidence>
<name>A0ABX8M6L5_9PSED</name>
<keyword evidence="2" id="KW-1185">Reference proteome</keyword>
<dbReference type="Proteomes" id="UP001047646">
    <property type="component" value="Chromosome"/>
</dbReference>
<dbReference type="EMBL" id="CP077073">
    <property type="protein sequence ID" value="QXH34638.1"/>
    <property type="molecule type" value="Genomic_DNA"/>
</dbReference>
<protein>
    <submittedName>
        <fullName evidence="1">Uncharacterized protein</fullName>
    </submittedName>
</protein>
<sequence length="231" mass="26112">MMDHKGFNELHGIQMMLTSTAGALHKLANGWERGSGLLSSLGERLNPEQRELLHNAAQLIDSIGHNLAHAKEQRVRSEKDAKRRQDARMARSKQLVAMTYPLPAKTQEQRLEILQAALILNRARQFYTSYSTLDFNLYLRNGLTAPEGLYGASLEHYRSGNLRSLRYTLIDDVTHHLAYDDGCSVEDRLRRLQEKVADAVAQAPLTAQERETLRLWKEAYCADSAKHAGAM</sequence>